<evidence type="ECO:0000256" key="4">
    <source>
        <dbReference type="ARBA" id="ARBA00022475"/>
    </source>
</evidence>
<comment type="subcellular location">
    <subcellularLocation>
        <location evidence="1">Cell membrane</location>
        <topology evidence="1">Multi-pass membrane protein</topology>
    </subcellularLocation>
</comment>
<accession>A0A3Q8XPZ4</accession>
<name>A0A3Q8XPZ4_9HYPH</name>
<evidence type="ECO:0000256" key="1">
    <source>
        <dbReference type="ARBA" id="ARBA00004651"/>
    </source>
</evidence>
<feature type="transmembrane region" description="Helical" evidence="8">
    <location>
        <begin position="234"/>
        <end position="255"/>
    </location>
</feature>
<evidence type="ECO:0000256" key="2">
    <source>
        <dbReference type="ARBA" id="ARBA00010145"/>
    </source>
</evidence>
<feature type="transmembrane region" description="Helical" evidence="8">
    <location>
        <begin position="302"/>
        <end position="319"/>
    </location>
</feature>
<dbReference type="PANTHER" id="PTHR36838:SF3">
    <property type="entry name" value="TRANSPORTER AUXIN EFFLUX CARRIER EC FAMILY"/>
    <property type="match status" value="1"/>
</dbReference>
<dbReference type="EMBL" id="CP032509">
    <property type="protein sequence ID" value="AZN72641.1"/>
    <property type="molecule type" value="Genomic_DNA"/>
</dbReference>
<feature type="transmembrane region" description="Helical" evidence="8">
    <location>
        <begin position="96"/>
        <end position="119"/>
    </location>
</feature>
<protein>
    <submittedName>
        <fullName evidence="9">AEC family transporter</fullName>
    </submittedName>
</protein>
<keyword evidence="10" id="KW-1185">Reference proteome</keyword>
<feature type="transmembrane region" description="Helical" evidence="8">
    <location>
        <begin position="125"/>
        <end position="148"/>
    </location>
</feature>
<dbReference type="Proteomes" id="UP000268192">
    <property type="component" value="Chromosome"/>
</dbReference>
<dbReference type="InterPro" id="IPR004776">
    <property type="entry name" value="Mem_transp_PIN-like"/>
</dbReference>
<evidence type="ECO:0000256" key="6">
    <source>
        <dbReference type="ARBA" id="ARBA00022989"/>
    </source>
</evidence>
<feature type="transmembrane region" description="Helical" evidence="8">
    <location>
        <begin position="169"/>
        <end position="191"/>
    </location>
</feature>
<dbReference type="PANTHER" id="PTHR36838">
    <property type="entry name" value="AUXIN EFFLUX CARRIER FAMILY PROTEIN"/>
    <property type="match status" value="1"/>
</dbReference>
<dbReference type="Pfam" id="PF03547">
    <property type="entry name" value="Mem_trans"/>
    <property type="match status" value="1"/>
</dbReference>
<reference evidence="9 10" key="1">
    <citation type="submission" date="2018-09" db="EMBL/GenBank/DDBJ databases">
        <title>Marinorhizobium profundi gen. nov., sp. nov., isolated from a deep-sea sediment sample from the New Britain Trench and proposal of Marinorhizobiaceae fam. nov. in the order Rhizobiales of the class Alphaproteobacteria.</title>
        <authorList>
            <person name="Cao J."/>
        </authorList>
    </citation>
    <scope>NUCLEOTIDE SEQUENCE [LARGE SCALE GENOMIC DNA]</scope>
    <source>
        <strain evidence="9 10">WS11</strain>
    </source>
</reference>
<feature type="transmembrane region" description="Helical" evidence="8">
    <location>
        <begin position="65"/>
        <end position="84"/>
    </location>
</feature>
<dbReference type="Gene3D" id="1.20.1530.20">
    <property type="match status" value="1"/>
</dbReference>
<proteinExistence type="inferred from homology"/>
<sequence>MPPFVETILFIFALIVIGYGAAALGLLKAQTGEGLSTFVVSVALPMLLFRTLLAADFGSGLPWGLWIAYFSGIAVTWTLGHITIRQVFGRDARAGVVAGVTSAFANLVLLGLPLIAGIYGPEGLLLLSLIISIHLVILMAVSMLLFEWAQHKDGVSKGSIGIVAFVRSFGLQLIRNPLIVGILCGLIGRLIGLELPSLGSRLVNSLADIAAPLALFAMGMSLRNFGLAGHLMPAAALTFLKLMVMPTVVLVMALILDLPPLTAQVAVVSASMPAGVNSWLIANKFNTGQRLASTAMTMSTPLAVLSTLFWVFVAAHVFGG</sequence>
<organism evidence="9 10">
    <name type="scientific">Georhizobium profundi</name>
    <dbReference type="NCBI Taxonomy" id="2341112"/>
    <lineage>
        <taxon>Bacteria</taxon>
        <taxon>Pseudomonadati</taxon>
        <taxon>Pseudomonadota</taxon>
        <taxon>Alphaproteobacteria</taxon>
        <taxon>Hyphomicrobiales</taxon>
        <taxon>Rhizobiaceae</taxon>
        <taxon>Georhizobium</taxon>
    </lineage>
</organism>
<comment type="similarity">
    <text evidence="2">Belongs to the auxin efflux carrier (TC 2.A.69) family.</text>
</comment>
<evidence type="ECO:0000313" key="9">
    <source>
        <dbReference type="EMBL" id="AZN72641.1"/>
    </source>
</evidence>
<dbReference type="GO" id="GO:0055085">
    <property type="term" value="P:transmembrane transport"/>
    <property type="evidence" value="ECO:0007669"/>
    <property type="project" value="InterPro"/>
</dbReference>
<dbReference type="KEGG" id="abaw:D5400_16405"/>
<dbReference type="OrthoDB" id="9810457at2"/>
<keyword evidence="6 8" id="KW-1133">Transmembrane helix</keyword>
<keyword evidence="4" id="KW-1003">Cell membrane</keyword>
<feature type="transmembrane region" description="Helical" evidence="8">
    <location>
        <begin position="261"/>
        <end position="282"/>
    </location>
</feature>
<dbReference type="RefSeq" id="WP_126010966.1">
    <property type="nucleotide sequence ID" value="NZ_CP032509.1"/>
</dbReference>
<keyword evidence="5 8" id="KW-0812">Transmembrane</keyword>
<evidence type="ECO:0000256" key="5">
    <source>
        <dbReference type="ARBA" id="ARBA00022692"/>
    </source>
</evidence>
<feature type="transmembrane region" description="Helical" evidence="8">
    <location>
        <begin position="34"/>
        <end position="53"/>
    </location>
</feature>
<dbReference type="InterPro" id="IPR038770">
    <property type="entry name" value="Na+/solute_symporter_sf"/>
</dbReference>
<evidence type="ECO:0000256" key="7">
    <source>
        <dbReference type="ARBA" id="ARBA00023136"/>
    </source>
</evidence>
<feature type="transmembrane region" description="Helical" evidence="8">
    <location>
        <begin position="6"/>
        <end position="27"/>
    </location>
</feature>
<keyword evidence="3" id="KW-0813">Transport</keyword>
<evidence type="ECO:0000256" key="3">
    <source>
        <dbReference type="ARBA" id="ARBA00022448"/>
    </source>
</evidence>
<gene>
    <name evidence="9" type="ORF">D5400_16405</name>
</gene>
<dbReference type="GO" id="GO:0005886">
    <property type="term" value="C:plasma membrane"/>
    <property type="evidence" value="ECO:0007669"/>
    <property type="project" value="UniProtKB-SubCell"/>
</dbReference>
<dbReference type="AlphaFoldDB" id="A0A3Q8XPZ4"/>
<evidence type="ECO:0000256" key="8">
    <source>
        <dbReference type="SAM" id="Phobius"/>
    </source>
</evidence>
<feature type="transmembrane region" description="Helical" evidence="8">
    <location>
        <begin position="203"/>
        <end position="222"/>
    </location>
</feature>
<evidence type="ECO:0000313" key="10">
    <source>
        <dbReference type="Proteomes" id="UP000268192"/>
    </source>
</evidence>
<keyword evidence="7 8" id="KW-0472">Membrane</keyword>